<evidence type="ECO:0000313" key="15">
    <source>
        <dbReference type="Proteomes" id="UP001055712"/>
    </source>
</evidence>
<keyword evidence="7" id="KW-0067">ATP-binding</keyword>
<dbReference type="OrthoDB" id="3249161at2759"/>
<dbReference type="PANTHER" id="PTHR12604:SF2">
    <property type="entry name" value="X-RAY REPAIR CROSS-COMPLEMENTING PROTEIN 6"/>
    <property type="match status" value="1"/>
</dbReference>
<dbReference type="AlphaFoldDB" id="A0A9D4TG03"/>
<name>A0A9D4TG03_CHLVU</name>
<dbReference type="InterPro" id="IPR003034">
    <property type="entry name" value="SAP_dom"/>
</dbReference>
<dbReference type="SUPFAM" id="SSF53300">
    <property type="entry name" value="vWA-like"/>
    <property type="match status" value="1"/>
</dbReference>
<dbReference type="Proteomes" id="UP001055712">
    <property type="component" value="Unassembled WGS sequence"/>
</dbReference>
<dbReference type="Gene3D" id="2.40.290.10">
    <property type="match status" value="1"/>
</dbReference>
<gene>
    <name evidence="14" type="ORF">D9Q98_008087</name>
</gene>
<dbReference type="GO" id="GO:0003690">
    <property type="term" value="F:double-stranded DNA binding"/>
    <property type="evidence" value="ECO:0007669"/>
    <property type="project" value="TreeGrafter"/>
</dbReference>
<proteinExistence type="inferred from homology"/>
<organism evidence="14 15">
    <name type="scientific">Chlorella vulgaris</name>
    <name type="common">Green alga</name>
    <dbReference type="NCBI Taxonomy" id="3077"/>
    <lineage>
        <taxon>Eukaryota</taxon>
        <taxon>Viridiplantae</taxon>
        <taxon>Chlorophyta</taxon>
        <taxon>core chlorophytes</taxon>
        <taxon>Trebouxiophyceae</taxon>
        <taxon>Chlorellales</taxon>
        <taxon>Chlorellaceae</taxon>
        <taxon>Chlorella clade</taxon>
        <taxon>Chlorella</taxon>
    </lineage>
</organism>
<dbReference type="Pfam" id="PF02037">
    <property type="entry name" value="SAP"/>
    <property type="match status" value="1"/>
</dbReference>
<dbReference type="Gene3D" id="3.40.50.410">
    <property type="entry name" value="von Willebrand factor, type A domain"/>
    <property type="match status" value="1"/>
</dbReference>
<evidence type="ECO:0000256" key="11">
    <source>
        <dbReference type="ARBA" id="ARBA00023242"/>
    </source>
</evidence>
<dbReference type="EMBL" id="SIDB01000012">
    <property type="protein sequence ID" value="KAI3424697.1"/>
    <property type="molecule type" value="Genomic_DNA"/>
</dbReference>
<feature type="region of interest" description="Disordered" evidence="12">
    <location>
        <begin position="1"/>
        <end position="23"/>
    </location>
</feature>
<dbReference type="InterPro" id="IPR006165">
    <property type="entry name" value="Ku70"/>
</dbReference>
<dbReference type="GO" id="GO:0043564">
    <property type="term" value="C:Ku70:Ku80 complex"/>
    <property type="evidence" value="ECO:0007669"/>
    <property type="project" value="InterPro"/>
</dbReference>
<dbReference type="GO" id="GO:0006303">
    <property type="term" value="P:double-strand break repair via nonhomologous end joining"/>
    <property type="evidence" value="ECO:0007669"/>
    <property type="project" value="InterPro"/>
</dbReference>
<dbReference type="InterPro" id="IPR047087">
    <property type="entry name" value="KU70_core_dom"/>
</dbReference>
<dbReference type="GO" id="GO:0042162">
    <property type="term" value="F:telomeric DNA binding"/>
    <property type="evidence" value="ECO:0007669"/>
    <property type="project" value="InterPro"/>
</dbReference>
<evidence type="ECO:0000256" key="12">
    <source>
        <dbReference type="SAM" id="MobiDB-lite"/>
    </source>
</evidence>
<evidence type="ECO:0000256" key="3">
    <source>
        <dbReference type="ARBA" id="ARBA00022741"/>
    </source>
</evidence>
<evidence type="ECO:0000256" key="7">
    <source>
        <dbReference type="ARBA" id="ARBA00022840"/>
    </source>
</evidence>
<dbReference type="Gene3D" id="4.10.970.10">
    <property type="entry name" value="Ku70, bridge and pillars"/>
    <property type="match status" value="1"/>
</dbReference>
<evidence type="ECO:0000256" key="8">
    <source>
        <dbReference type="ARBA" id="ARBA00023125"/>
    </source>
</evidence>
<dbReference type="InterPro" id="IPR036465">
    <property type="entry name" value="vWFA_dom_sf"/>
</dbReference>
<dbReference type="InterPro" id="IPR005160">
    <property type="entry name" value="Ku_C"/>
</dbReference>
<evidence type="ECO:0000259" key="13">
    <source>
        <dbReference type="PROSITE" id="PS50800"/>
    </source>
</evidence>
<dbReference type="GO" id="GO:0003684">
    <property type="term" value="F:damaged DNA binding"/>
    <property type="evidence" value="ECO:0007669"/>
    <property type="project" value="InterPro"/>
</dbReference>
<comment type="similarity">
    <text evidence="2">Belongs to the ku70 family.</text>
</comment>
<dbReference type="GO" id="GO:0003678">
    <property type="term" value="F:DNA helicase activity"/>
    <property type="evidence" value="ECO:0007669"/>
    <property type="project" value="InterPro"/>
</dbReference>
<keyword evidence="5" id="KW-0378">Hydrolase</keyword>
<sequence>MDEWNESIYAEEAQEEEEHPPSKEQVLFLIDASPAMLDPCEVDEAEDQDKDFAGLSWLEAAVKVALHIMRQKIIAASSDELGVVLYSAEKSVTSHGHFNNCYELQDLQQPGAEAVQKLEAFSRQFFEREVGSATYPASLTNAIWLSKVMAKSSKGSRASMRIMVFTRNQQPFARFDKGHDPSQKWNMLRQRLNPLREEAGSTLELYPMVPPGETFDLEPFWRAVLHHLRGAASADGSEEVDEAQQVFRLRDLFSVVRSRAHKKRSVASVTWKLGGGLELAVKLYQLLQPQTKGNTLRISAQTGYQVKPVQGQVDMLTGAVLEADNPAAQFFFKKQGTHEPRYPKVYMTSEEVASIKGQGHSGMELLGFKPLSCLKEHHNWRNSTFVYPDDGEQAGSATCFIALWQAMRESGTMAICRLAATKARTPCLVALLPQQEELYQDDSQATPPGLQLIYLPFADDCRQPEAQPSFTGGTRPPPNESQVAAAELLMAQLQMADFDPGSVLNPTLQRHYEVLEALAAAEEPPLLEDSALGGDPTLPAWGEEAGEGEEEEVVAARMAAILGFKASGGGGEGLVEAVGLDAEPAKKGVKRAAAAPPDAEAVAALGIEAKAKAGTLAALTIPQLKDWLRANHLPLGGKKDELVQRIMTKLGV</sequence>
<dbReference type="Gene3D" id="1.10.720.30">
    <property type="entry name" value="SAP domain"/>
    <property type="match status" value="1"/>
</dbReference>
<keyword evidence="3" id="KW-0547">Nucleotide-binding</keyword>
<evidence type="ECO:0000256" key="2">
    <source>
        <dbReference type="ARBA" id="ARBA00005240"/>
    </source>
</evidence>
<dbReference type="SUPFAM" id="SSF68906">
    <property type="entry name" value="SAP domain"/>
    <property type="match status" value="1"/>
</dbReference>
<reference evidence="14" key="2">
    <citation type="submission" date="2020-11" db="EMBL/GenBank/DDBJ databases">
        <authorList>
            <person name="Cecchin M."/>
            <person name="Marcolungo L."/>
            <person name="Rossato M."/>
            <person name="Girolomoni L."/>
            <person name="Cosentino E."/>
            <person name="Cuine S."/>
            <person name="Li-Beisson Y."/>
            <person name="Delledonne M."/>
            <person name="Ballottari M."/>
        </authorList>
    </citation>
    <scope>NUCLEOTIDE SEQUENCE</scope>
    <source>
        <strain evidence="14">211/11P</strain>
        <tissue evidence="14">Whole cell</tissue>
    </source>
</reference>
<dbReference type="CDD" id="cd00788">
    <property type="entry name" value="KU70"/>
    <property type="match status" value="1"/>
</dbReference>
<dbReference type="InterPro" id="IPR036361">
    <property type="entry name" value="SAP_dom_sf"/>
</dbReference>
<dbReference type="InterPro" id="IPR006164">
    <property type="entry name" value="DNA_bd_Ku70/Ku80"/>
</dbReference>
<dbReference type="PANTHER" id="PTHR12604">
    <property type="entry name" value="KU AUTOANTIGEN DNA HELICASE"/>
    <property type="match status" value="1"/>
</dbReference>
<accession>A0A9D4TG03</accession>
<dbReference type="GO" id="GO:0016787">
    <property type="term" value="F:hydrolase activity"/>
    <property type="evidence" value="ECO:0007669"/>
    <property type="project" value="UniProtKB-KW"/>
</dbReference>
<dbReference type="SMART" id="SM00559">
    <property type="entry name" value="Ku78"/>
    <property type="match status" value="1"/>
</dbReference>
<evidence type="ECO:0000256" key="10">
    <source>
        <dbReference type="ARBA" id="ARBA00023204"/>
    </source>
</evidence>
<comment type="caution">
    <text evidence="14">The sequence shown here is derived from an EMBL/GenBank/DDBJ whole genome shotgun (WGS) entry which is preliminary data.</text>
</comment>
<evidence type="ECO:0000256" key="5">
    <source>
        <dbReference type="ARBA" id="ARBA00022801"/>
    </source>
</evidence>
<dbReference type="SMART" id="SM00513">
    <property type="entry name" value="SAP"/>
    <property type="match status" value="1"/>
</dbReference>
<evidence type="ECO:0000256" key="4">
    <source>
        <dbReference type="ARBA" id="ARBA00022763"/>
    </source>
</evidence>
<dbReference type="InterPro" id="IPR016194">
    <property type="entry name" value="SPOC-like_C_dom_sf"/>
</dbReference>
<dbReference type="Gene3D" id="1.10.1600.10">
    <property type="match status" value="1"/>
</dbReference>
<protein>
    <recommendedName>
        <fullName evidence="13">SAP domain-containing protein</fullName>
    </recommendedName>
</protein>
<dbReference type="InterPro" id="IPR027388">
    <property type="entry name" value="Ku70_bridge/pillars_dom_sf"/>
</dbReference>
<dbReference type="Pfam" id="PF03731">
    <property type="entry name" value="Ku_N"/>
    <property type="match status" value="1"/>
</dbReference>
<dbReference type="InterPro" id="IPR005161">
    <property type="entry name" value="Ku_N"/>
</dbReference>
<dbReference type="FunFam" id="2.40.290.10:FF:000001">
    <property type="entry name" value="X-ray repair cross complementing 6"/>
    <property type="match status" value="1"/>
</dbReference>
<reference evidence="14" key="1">
    <citation type="journal article" date="2019" name="Plant J.">
        <title>Chlorella vulgaris genome assembly and annotation reveals the molecular basis for metabolic acclimation to high light conditions.</title>
        <authorList>
            <person name="Cecchin M."/>
            <person name="Marcolungo L."/>
            <person name="Rossato M."/>
            <person name="Girolomoni L."/>
            <person name="Cosentino E."/>
            <person name="Cuine S."/>
            <person name="Li-Beisson Y."/>
            <person name="Delledonne M."/>
            <person name="Ballottari M."/>
        </authorList>
    </citation>
    <scope>NUCLEOTIDE SEQUENCE</scope>
    <source>
        <strain evidence="14">211/11P</strain>
    </source>
</reference>
<keyword evidence="4" id="KW-0227">DNA damage</keyword>
<keyword evidence="9" id="KW-0233">DNA recombination</keyword>
<evidence type="ECO:0000256" key="1">
    <source>
        <dbReference type="ARBA" id="ARBA00004123"/>
    </source>
</evidence>
<keyword evidence="15" id="KW-1185">Reference proteome</keyword>
<keyword evidence="10" id="KW-0234">DNA repair</keyword>
<keyword evidence="8" id="KW-0238">DNA-binding</keyword>
<dbReference type="GO" id="GO:0000723">
    <property type="term" value="P:telomere maintenance"/>
    <property type="evidence" value="ECO:0007669"/>
    <property type="project" value="InterPro"/>
</dbReference>
<dbReference type="Pfam" id="PF03730">
    <property type="entry name" value="Ku_C"/>
    <property type="match status" value="1"/>
</dbReference>
<dbReference type="PROSITE" id="PS50800">
    <property type="entry name" value="SAP"/>
    <property type="match status" value="1"/>
</dbReference>
<dbReference type="NCBIfam" id="TIGR00578">
    <property type="entry name" value="ku70"/>
    <property type="match status" value="1"/>
</dbReference>
<evidence type="ECO:0000256" key="6">
    <source>
        <dbReference type="ARBA" id="ARBA00022806"/>
    </source>
</evidence>
<evidence type="ECO:0000256" key="9">
    <source>
        <dbReference type="ARBA" id="ARBA00023172"/>
    </source>
</evidence>
<feature type="domain" description="SAP" evidence="13">
    <location>
        <begin position="616"/>
        <end position="650"/>
    </location>
</feature>
<comment type="subcellular location">
    <subcellularLocation>
        <location evidence="1">Nucleus</location>
    </subcellularLocation>
</comment>
<dbReference type="GO" id="GO:0006310">
    <property type="term" value="P:DNA recombination"/>
    <property type="evidence" value="ECO:0007669"/>
    <property type="project" value="UniProtKB-KW"/>
</dbReference>
<keyword evidence="11" id="KW-0539">Nucleus</keyword>
<dbReference type="PIRSF" id="PIRSF003033">
    <property type="entry name" value="Ku70"/>
    <property type="match status" value="1"/>
</dbReference>
<dbReference type="GO" id="GO:0005524">
    <property type="term" value="F:ATP binding"/>
    <property type="evidence" value="ECO:0007669"/>
    <property type="project" value="UniProtKB-KW"/>
</dbReference>
<keyword evidence="6" id="KW-0347">Helicase</keyword>
<dbReference type="SUPFAM" id="SSF100939">
    <property type="entry name" value="SPOC domain-like"/>
    <property type="match status" value="1"/>
</dbReference>
<evidence type="ECO:0000313" key="14">
    <source>
        <dbReference type="EMBL" id="KAI3424697.1"/>
    </source>
</evidence>
<dbReference type="Pfam" id="PF02735">
    <property type="entry name" value="Ku"/>
    <property type="match status" value="1"/>
</dbReference>